<evidence type="ECO:0000313" key="1">
    <source>
        <dbReference type="EMBL" id="CAH0478109.1"/>
    </source>
</evidence>
<sequence length="113" mass="13463">MRYALIEFRLSFQSESNYVVFYKPEKNSILADALSRRPDYDYDATMAISQVCPMMKTMTFDCAVPNWWSMQWSRHECYRSQIAESYDSFYSKIIYFLRHPSEVSLAKMTFTKA</sequence>
<protein>
    <recommendedName>
        <fullName evidence="3">Sulfotransferase domain-containing protein</fullName>
    </recommendedName>
</protein>
<dbReference type="SUPFAM" id="SSF69131">
    <property type="entry name" value="Quinohemoprotein amine dehydrogenase C chain"/>
    <property type="match status" value="1"/>
</dbReference>
<name>A0AAU9L074_9STRA</name>
<dbReference type="AlphaFoldDB" id="A0AAU9L074"/>
<proteinExistence type="predicted"/>
<dbReference type="InterPro" id="IPR036487">
    <property type="entry name" value="QH-AmDH_gsu_sf"/>
</dbReference>
<organism evidence="1 2">
    <name type="scientific">Peronospora belbahrii</name>
    <dbReference type="NCBI Taxonomy" id="622444"/>
    <lineage>
        <taxon>Eukaryota</taxon>
        <taxon>Sar</taxon>
        <taxon>Stramenopiles</taxon>
        <taxon>Oomycota</taxon>
        <taxon>Peronosporomycetes</taxon>
        <taxon>Peronosporales</taxon>
        <taxon>Peronosporaceae</taxon>
        <taxon>Peronospora</taxon>
    </lineage>
</organism>
<evidence type="ECO:0000313" key="2">
    <source>
        <dbReference type="Proteomes" id="UP001160483"/>
    </source>
</evidence>
<comment type="caution">
    <text evidence="1">The sequence shown here is derived from an EMBL/GenBank/DDBJ whole genome shotgun (WGS) entry which is preliminary data.</text>
</comment>
<accession>A0AAU9L074</accession>
<dbReference type="EMBL" id="CAKKTJ010000213">
    <property type="protein sequence ID" value="CAH0478109.1"/>
    <property type="molecule type" value="Genomic_DNA"/>
</dbReference>
<evidence type="ECO:0008006" key="3">
    <source>
        <dbReference type="Google" id="ProtNLM"/>
    </source>
</evidence>
<gene>
    <name evidence="1" type="ORF">PBS003_LOCUS4823</name>
</gene>
<dbReference type="Proteomes" id="UP001160483">
    <property type="component" value="Unassembled WGS sequence"/>
</dbReference>
<reference evidence="1" key="1">
    <citation type="submission" date="2021-11" db="EMBL/GenBank/DDBJ databases">
        <authorList>
            <person name="Islam A."/>
            <person name="Islam S."/>
            <person name="Flora M.S."/>
            <person name="Rahman M."/>
            <person name="Ziaur R.M."/>
            <person name="Epstein J.H."/>
            <person name="Hassan M."/>
            <person name="Klassen M."/>
            <person name="Woodard K."/>
            <person name="Webb A."/>
            <person name="Webby R.J."/>
            <person name="El Zowalaty M.E."/>
        </authorList>
    </citation>
    <scope>NUCLEOTIDE SEQUENCE</scope>
    <source>
        <strain evidence="1">Pbs3</strain>
    </source>
</reference>